<evidence type="ECO:0000313" key="3">
    <source>
        <dbReference type="EMBL" id="MCA9383789.1"/>
    </source>
</evidence>
<dbReference type="Gene3D" id="3.40.50.300">
    <property type="entry name" value="P-loop containing nucleotide triphosphate hydrolases"/>
    <property type="match status" value="2"/>
</dbReference>
<comment type="caution">
    <text evidence="3">The sequence shown here is derived from an EMBL/GenBank/DDBJ whole genome shotgun (WGS) entry which is preliminary data.</text>
</comment>
<dbReference type="EMBL" id="JAGQLK010000136">
    <property type="protein sequence ID" value="MCA9383789.1"/>
    <property type="molecule type" value="Genomic_DNA"/>
</dbReference>
<feature type="region of interest" description="Disordered" evidence="1">
    <location>
        <begin position="454"/>
        <end position="651"/>
    </location>
</feature>
<evidence type="ECO:0000259" key="2">
    <source>
        <dbReference type="Pfam" id="PF10412"/>
    </source>
</evidence>
<dbReference type="PANTHER" id="PTHR42957:SF1">
    <property type="entry name" value="HELICASE MJ1565-RELATED"/>
    <property type="match status" value="1"/>
</dbReference>
<feature type="compositionally biased region" description="Basic and acidic residues" evidence="1">
    <location>
        <begin position="466"/>
        <end position="536"/>
    </location>
</feature>
<feature type="compositionally biased region" description="Polar residues" evidence="1">
    <location>
        <begin position="579"/>
        <end position="589"/>
    </location>
</feature>
<keyword evidence="3" id="KW-0238">DNA-binding</keyword>
<protein>
    <submittedName>
        <fullName evidence="3">Type IV secretion system DNA-binding domain-containing protein</fullName>
    </submittedName>
</protein>
<dbReference type="Pfam" id="PF10412">
    <property type="entry name" value="TrwB_AAD_bind"/>
    <property type="match status" value="1"/>
</dbReference>
<feature type="compositionally biased region" description="Polar residues" evidence="1">
    <location>
        <begin position="599"/>
        <end position="615"/>
    </location>
</feature>
<dbReference type="SUPFAM" id="SSF52540">
    <property type="entry name" value="P-loop containing nucleoside triphosphate hydrolases"/>
    <property type="match status" value="1"/>
</dbReference>
<sequence length="651" mass="74006">LFHLPSKSVETPNIAWAKSKKLEIPKNLPLNNGRVFALTDFRNTHIPFGIQQEDRRRHMYILGKTGSGKTTLLKTMIAADIREGKGVAVIDPHGDLIEELLDLIPEYRKDDVVWLDPSDTEYPVGLNMLDLKENETMELLADGIVSVFKKFFGNSWGPRLQYILANVILTLLHTQNVSLLAVQRILIDRNYRIFLLKQVKDPFILQFWEKEFEEMSKNARLLTEAIAPIQNKVGRFLNSSMVRNMIGQVKSTIDLPQIMNESKILLVNLSQGKIGEENSSLLGGMIVTRLYTNAMQRAFLSAEERNDFYVYVDEFQNFATETFIKILSEARKYGLNLIVTHQYIDQLAEEIQKSIFGNVGTMMNYVVGQHDATRLAGEYAPYLDSEDLVNLEKYRLALKMMIDGAQSPPFTAIALPPDFIHEGLSQQIKMASREKFAHPRDEIELKLNKWSNQRYNDKGNLMQKDQPGKKKDDDVNENSETKKEKTQEPAEKKEKDNNSNQKEEQDKSKEAQNKNSDKRQDNKSKNDGNEKVDGKNKQKNKNNNKNKGKNNNNQKQSEAKTNQNKNVNQDAKPDDTTAKDSNPNTMQKDASSDLPIVNEGQQQPKQEYQAINTPVNIPPTVESTDESRASGVTNSFESEMGLPGYSQPTNS</sequence>
<feature type="compositionally biased region" description="Basic residues" evidence="1">
    <location>
        <begin position="537"/>
        <end position="548"/>
    </location>
</feature>
<proteinExistence type="predicted"/>
<dbReference type="PANTHER" id="PTHR42957">
    <property type="entry name" value="HELICASE MJ1565-RELATED"/>
    <property type="match status" value="1"/>
</dbReference>
<dbReference type="InterPro" id="IPR008571">
    <property type="entry name" value="HerA-like"/>
</dbReference>
<evidence type="ECO:0000313" key="4">
    <source>
        <dbReference type="Proteomes" id="UP000783287"/>
    </source>
</evidence>
<dbReference type="InterPro" id="IPR019476">
    <property type="entry name" value="T4SS_TraD_DNA-bd"/>
</dbReference>
<dbReference type="InterPro" id="IPR027417">
    <property type="entry name" value="P-loop_NTPase"/>
</dbReference>
<organism evidence="3 4">
    <name type="scientific">Candidatus Dojkabacteria bacterium</name>
    <dbReference type="NCBI Taxonomy" id="2099670"/>
    <lineage>
        <taxon>Bacteria</taxon>
        <taxon>Candidatus Dojkabacteria</taxon>
    </lineage>
</organism>
<dbReference type="AlphaFoldDB" id="A0A955RJS6"/>
<gene>
    <name evidence="3" type="ORF">KC909_05470</name>
</gene>
<dbReference type="Proteomes" id="UP000783287">
    <property type="component" value="Unassembled WGS sequence"/>
</dbReference>
<dbReference type="CDD" id="cd01127">
    <property type="entry name" value="TrwB_TraG_TraD_VirD4"/>
    <property type="match status" value="1"/>
</dbReference>
<evidence type="ECO:0000256" key="1">
    <source>
        <dbReference type="SAM" id="MobiDB-lite"/>
    </source>
</evidence>
<feature type="domain" description="Type IV secretion system coupling protein TraD DNA-binding" evidence="2">
    <location>
        <begin position="46"/>
        <end position="388"/>
    </location>
</feature>
<name>A0A955RJS6_9BACT</name>
<feature type="non-terminal residue" evidence="3">
    <location>
        <position position="1"/>
    </location>
</feature>
<dbReference type="GO" id="GO:0003677">
    <property type="term" value="F:DNA binding"/>
    <property type="evidence" value="ECO:0007669"/>
    <property type="project" value="UniProtKB-KW"/>
</dbReference>
<reference evidence="3" key="2">
    <citation type="journal article" date="2021" name="Microbiome">
        <title>Successional dynamics and alternative stable states in a saline activated sludge microbial community over 9 years.</title>
        <authorList>
            <person name="Wang Y."/>
            <person name="Ye J."/>
            <person name="Ju F."/>
            <person name="Liu L."/>
            <person name="Boyd J.A."/>
            <person name="Deng Y."/>
            <person name="Parks D.H."/>
            <person name="Jiang X."/>
            <person name="Yin X."/>
            <person name="Woodcroft B.J."/>
            <person name="Tyson G.W."/>
            <person name="Hugenholtz P."/>
            <person name="Polz M.F."/>
            <person name="Zhang T."/>
        </authorList>
    </citation>
    <scope>NUCLEOTIDE SEQUENCE</scope>
    <source>
        <strain evidence="3">HKST-UBA14</strain>
    </source>
</reference>
<accession>A0A955RJS6</accession>
<feature type="compositionally biased region" description="Polar residues" evidence="1">
    <location>
        <begin position="559"/>
        <end position="569"/>
    </location>
</feature>
<reference evidence="3" key="1">
    <citation type="submission" date="2020-04" db="EMBL/GenBank/DDBJ databases">
        <authorList>
            <person name="Zhang T."/>
        </authorList>
    </citation>
    <scope>NUCLEOTIDE SEQUENCE</scope>
    <source>
        <strain evidence="3">HKST-UBA14</strain>
    </source>
</reference>